<protein>
    <submittedName>
        <fullName evidence="3">Activator of Hsp90 ATPase homolog 1-like protein</fullName>
    </submittedName>
</protein>
<dbReference type="RefSeq" id="WP_079665457.1">
    <property type="nucleotide sequence ID" value="NZ_FUYZ01000001.1"/>
</dbReference>
<dbReference type="Gene3D" id="3.30.530.20">
    <property type="match status" value="1"/>
</dbReference>
<proteinExistence type="inferred from homology"/>
<evidence type="ECO:0000313" key="3">
    <source>
        <dbReference type="EMBL" id="SKB59915.1"/>
    </source>
</evidence>
<evidence type="ECO:0000256" key="1">
    <source>
        <dbReference type="ARBA" id="ARBA00006817"/>
    </source>
</evidence>
<evidence type="ECO:0000313" key="4">
    <source>
        <dbReference type="Proteomes" id="UP000191112"/>
    </source>
</evidence>
<keyword evidence="4" id="KW-1185">Reference proteome</keyword>
<dbReference type="Proteomes" id="UP000191112">
    <property type="component" value="Unassembled WGS sequence"/>
</dbReference>
<comment type="similarity">
    <text evidence="1">Belongs to the AHA1 family.</text>
</comment>
<organism evidence="3 4">
    <name type="scientific">Soonwooa buanensis</name>
    <dbReference type="NCBI Taxonomy" id="619805"/>
    <lineage>
        <taxon>Bacteria</taxon>
        <taxon>Pseudomonadati</taxon>
        <taxon>Bacteroidota</taxon>
        <taxon>Flavobacteriia</taxon>
        <taxon>Flavobacteriales</taxon>
        <taxon>Weeksellaceae</taxon>
        <taxon>Chryseobacterium group</taxon>
        <taxon>Soonwooa</taxon>
    </lineage>
</organism>
<accession>A0A1T5CK81</accession>
<feature type="domain" description="Activator of Hsp90 ATPase homologue 1/2-like C-terminal" evidence="2">
    <location>
        <begin position="11"/>
        <end position="139"/>
    </location>
</feature>
<dbReference type="EMBL" id="FUYZ01000001">
    <property type="protein sequence ID" value="SKB59915.1"/>
    <property type="molecule type" value="Genomic_DNA"/>
</dbReference>
<dbReference type="SUPFAM" id="SSF55961">
    <property type="entry name" value="Bet v1-like"/>
    <property type="match status" value="1"/>
</dbReference>
<dbReference type="CDD" id="cd07814">
    <property type="entry name" value="SRPBCC_CalC_Aha1-like"/>
    <property type="match status" value="1"/>
</dbReference>
<gene>
    <name evidence="3" type="ORF">SAMN05660477_00130</name>
</gene>
<dbReference type="AlphaFoldDB" id="A0A1T5CK81"/>
<evidence type="ECO:0000259" key="2">
    <source>
        <dbReference type="Pfam" id="PF08327"/>
    </source>
</evidence>
<name>A0A1T5CK81_9FLAO</name>
<sequence>MEDLKYSITIDAPKEKVWDVLWNPETYNQWTTFFSPTSSFKTDWKVGGETRFVDMNSGNGMYSSIKELQENELVNFVHLGMIKDGIIDTKSDEVKDWAGITERYELIENNGKTQLNVETQTSEDYVDFMNQGFEKGLNKVKELSEK</sequence>
<dbReference type="OrthoDB" id="2355173at2"/>
<dbReference type="InterPro" id="IPR023393">
    <property type="entry name" value="START-like_dom_sf"/>
</dbReference>
<dbReference type="InterPro" id="IPR013538">
    <property type="entry name" value="ASHA1/2-like_C"/>
</dbReference>
<dbReference type="Pfam" id="PF08327">
    <property type="entry name" value="AHSA1"/>
    <property type="match status" value="1"/>
</dbReference>
<reference evidence="3 4" key="1">
    <citation type="submission" date="2017-02" db="EMBL/GenBank/DDBJ databases">
        <authorList>
            <person name="Peterson S.W."/>
        </authorList>
    </citation>
    <scope>NUCLEOTIDE SEQUENCE [LARGE SCALE GENOMIC DNA]</scope>
    <source>
        <strain evidence="3 4">DSM 22323</strain>
    </source>
</reference>
<dbReference type="STRING" id="619805.SAMN05660477_00130"/>